<dbReference type="OrthoDB" id="9780658at2"/>
<protein>
    <submittedName>
        <fullName evidence="6">FAD-binding dehydrogenase</fullName>
    </submittedName>
</protein>
<dbReference type="PANTHER" id="PTHR43498:SF1">
    <property type="entry name" value="COB--COM HETERODISULFIDE REDUCTASE IRON-SULFUR SUBUNIT A"/>
    <property type="match status" value="1"/>
</dbReference>
<evidence type="ECO:0000256" key="5">
    <source>
        <dbReference type="ARBA" id="ARBA00023014"/>
    </source>
</evidence>
<proteinExistence type="predicted"/>
<dbReference type="InterPro" id="IPR039650">
    <property type="entry name" value="HdrA-like"/>
</dbReference>
<dbReference type="GO" id="GO:0046872">
    <property type="term" value="F:metal ion binding"/>
    <property type="evidence" value="ECO:0007669"/>
    <property type="project" value="UniProtKB-KW"/>
</dbReference>
<organism evidence="6 7">
    <name type="scientific">Runella rosea</name>
    <dbReference type="NCBI Taxonomy" id="2259595"/>
    <lineage>
        <taxon>Bacteria</taxon>
        <taxon>Pseudomonadati</taxon>
        <taxon>Bacteroidota</taxon>
        <taxon>Cytophagia</taxon>
        <taxon>Cytophagales</taxon>
        <taxon>Spirosomataceae</taxon>
        <taxon>Runella</taxon>
    </lineage>
</organism>
<name>A0A344TIS2_9BACT</name>
<evidence type="ECO:0000313" key="6">
    <source>
        <dbReference type="EMBL" id="AXE18543.1"/>
    </source>
</evidence>
<evidence type="ECO:0000313" key="7">
    <source>
        <dbReference type="Proteomes" id="UP000251993"/>
    </source>
</evidence>
<dbReference type="KEGG" id="run:DR864_12645"/>
<reference evidence="6 7" key="1">
    <citation type="submission" date="2018-07" db="EMBL/GenBank/DDBJ databases">
        <title>Genome sequencing of Runella.</title>
        <authorList>
            <person name="Baek M.-G."/>
            <person name="Yi H."/>
        </authorList>
    </citation>
    <scope>NUCLEOTIDE SEQUENCE [LARGE SCALE GENOMIC DNA]</scope>
    <source>
        <strain evidence="6 7">HYN0085</strain>
    </source>
</reference>
<dbReference type="GO" id="GO:0016491">
    <property type="term" value="F:oxidoreductase activity"/>
    <property type="evidence" value="ECO:0007669"/>
    <property type="project" value="UniProtKB-KW"/>
</dbReference>
<dbReference type="InterPro" id="IPR036188">
    <property type="entry name" value="FAD/NAD-bd_sf"/>
</dbReference>
<dbReference type="PANTHER" id="PTHR43498">
    <property type="entry name" value="FERREDOXIN:COB-COM HETERODISULFIDE REDUCTASE SUBUNIT A"/>
    <property type="match status" value="1"/>
</dbReference>
<dbReference type="Gene3D" id="3.50.50.60">
    <property type="entry name" value="FAD/NAD(P)-binding domain"/>
    <property type="match status" value="1"/>
</dbReference>
<dbReference type="RefSeq" id="WP_114067326.1">
    <property type="nucleotide sequence ID" value="NZ_CP030850.1"/>
</dbReference>
<dbReference type="EMBL" id="CP030850">
    <property type="protein sequence ID" value="AXE18543.1"/>
    <property type="molecule type" value="Genomic_DNA"/>
</dbReference>
<gene>
    <name evidence="6" type="ORF">DR864_12645</name>
</gene>
<sequence length="789" mass="88063">MIKAEATGKRLPKSVTLTADLVVVGGGLAGLCGAITAARAGIKAVLVTDRPVLGGNSSSEVRLWVLGATSHMGNNNRWAREGGVIDELLVENMYRNPDSNPLIFDTILLEKVVSEPNITLLLNTSVYDLDKSSPDTISKVYAFCSQNSTQYELVAPLFCDASGDGILGFLSGAAFRMGAESKEEFGEKFAPSKEYGELLGHSLYFYSKDAGKPITFVPPSFAHDVTQKVPKFRSFNTQEFGCKLWWIEYGGRLDTVHETETIKWELWKVVYGVWNYIKNSGNFPEAANLTLEWVGHIPGKRESRRFEGDYMLIQQDIVEQRAHYDDVAFGGWSIDLHPSDGVFSEIGQSSCNQWHSKGLYGIPYRCFYSKNINNLFIAGRIISASHVAFGSSRVMATSAHGGQAVGMAAKVCIEKGLLPRQLSEKRYIASLQQELLKTGQHIPNLRLQDAQDLVQKATISASSELALEELLPAGEPQRLELSVAQMLPVANVGEVLNGRRPVLADVIFKTILHPYADEPTDLDVELRISSKAANHTPDIILEKRLIPLEKGRNCVHLEFNMADALKACHDERVEGFQDLESLSYAFLTIQKNEKVKLQYSEQRITGLLSVFNLVNKAVSNYGKQEPIEDIGVDTFEFWCPQRRPAGKNLALKFESALLSFQAENIRNGLQRPTNKPNAWVADYKDTSPSLFLEWPDKQRISEIILHFDTDFDHPMETVLMSHPENEMPFCVKNVRILNDKNEVIAEVKNNHQSQRTIVLERAILTQSLTIEVEHPSANVPAALMEVRCY</sequence>
<dbReference type="GO" id="GO:0051539">
    <property type="term" value="F:4 iron, 4 sulfur cluster binding"/>
    <property type="evidence" value="ECO:0007669"/>
    <property type="project" value="UniProtKB-KW"/>
</dbReference>
<dbReference type="Pfam" id="PF12831">
    <property type="entry name" value="FAD_oxidored"/>
    <property type="match status" value="1"/>
</dbReference>
<evidence type="ECO:0000256" key="4">
    <source>
        <dbReference type="ARBA" id="ARBA00023004"/>
    </source>
</evidence>
<keyword evidence="4" id="KW-0408">Iron</keyword>
<evidence type="ECO:0000256" key="2">
    <source>
        <dbReference type="ARBA" id="ARBA00022723"/>
    </source>
</evidence>
<dbReference type="SUPFAM" id="SSF51905">
    <property type="entry name" value="FAD/NAD(P)-binding domain"/>
    <property type="match status" value="1"/>
</dbReference>
<evidence type="ECO:0000256" key="1">
    <source>
        <dbReference type="ARBA" id="ARBA00022485"/>
    </source>
</evidence>
<dbReference type="AlphaFoldDB" id="A0A344TIS2"/>
<keyword evidence="7" id="KW-1185">Reference proteome</keyword>
<evidence type="ECO:0000256" key="3">
    <source>
        <dbReference type="ARBA" id="ARBA00023002"/>
    </source>
</evidence>
<keyword evidence="3" id="KW-0560">Oxidoreductase</keyword>
<keyword evidence="5" id="KW-0411">Iron-sulfur</keyword>
<keyword evidence="1" id="KW-0004">4Fe-4S</keyword>
<keyword evidence="2" id="KW-0479">Metal-binding</keyword>
<accession>A0A344TIS2</accession>
<dbReference type="Proteomes" id="UP000251993">
    <property type="component" value="Chromosome"/>
</dbReference>